<dbReference type="PANTHER" id="PTHR24136:SF15">
    <property type="entry name" value="ANK_REP_REGION DOMAIN-CONTAINING PROTEIN"/>
    <property type="match status" value="1"/>
</dbReference>
<dbReference type="PANTHER" id="PTHR24136">
    <property type="entry name" value="SOWAH (DROSOPHILA) HOMOLOG"/>
    <property type="match status" value="1"/>
</dbReference>
<dbReference type="InterPro" id="IPR051573">
    <property type="entry name" value="Ankyrin-SOCS_box_domain"/>
</dbReference>
<dbReference type="STRING" id="1095630.A0A2J6TUG4"/>
<feature type="repeat" description="ANK" evidence="4">
    <location>
        <begin position="409"/>
        <end position="441"/>
    </location>
</feature>
<keyword evidence="3 4" id="KW-0040">ANK repeat</keyword>
<dbReference type="GO" id="GO:0016567">
    <property type="term" value="P:protein ubiquitination"/>
    <property type="evidence" value="ECO:0007669"/>
    <property type="project" value="TreeGrafter"/>
</dbReference>
<dbReference type="Pfam" id="PF14420">
    <property type="entry name" value="Clr5"/>
    <property type="match status" value="1"/>
</dbReference>
<gene>
    <name evidence="6" type="ORF">K444DRAFT_579959</name>
</gene>
<name>A0A2J6TUG4_9HELO</name>
<feature type="non-terminal residue" evidence="6">
    <location>
        <position position="655"/>
    </location>
</feature>
<dbReference type="InterPro" id="IPR025676">
    <property type="entry name" value="Clr5_dom"/>
</dbReference>
<reference evidence="6 7" key="1">
    <citation type="submission" date="2016-04" db="EMBL/GenBank/DDBJ databases">
        <title>A degradative enzymes factory behind the ericoid mycorrhizal symbiosis.</title>
        <authorList>
            <consortium name="DOE Joint Genome Institute"/>
            <person name="Martino E."/>
            <person name="Morin E."/>
            <person name="Grelet G."/>
            <person name="Kuo A."/>
            <person name="Kohler A."/>
            <person name="Daghino S."/>
            <person name="Barry K."/>
            <person name="Choi C."/>
            <person name="Cichocki N."/>
            <person name="Clum A."/>
            <person name="Copeland A."/>
            <person name="Hainaut M."/>
            <person name="Haridas S."/>
            <person name="Labutti K."/>
            <person name="Lindquist E."/>
            <person name="Lipzen A."/>
            <person name="Khouja H.-R."/>
            <person name="Murat C."/>
            <person name="Ohm R."/>
            <person name="Olson A."/>
            <person name="Spatafora J."/>
            <person name="Veneault-Fourrey C."/>
            <person name="Henrissat B."/>
            <person name="Grigoriev I."/>
            <person name="Martin F."/>
            <person name="Perotto S."/>
        </authorList>
    </citation>
    <scope>NUCLEOTIDE SEQUENCE [LARGE SCALE GENOMIC DNA]</scope>
    <source>
        <strain evidence="6 7">E</strain>
    </source>
</reference>
<feature type="repeat" description="ANK" evidence="4">
    <location>
        <begin position="491"/>
        <end position="523"/>
    </location>
</feature>
<feature type="domain" description="Clr5" evidence="5">
    <location>
        <begin position="8"/>
        <end position="58"/>
    </location>
</feature>
<dbReference type="RefSeq" id="XP_024743541.1">
    <property type="nucleotide sequence ID" value="XM_024877685.1"/>
</dbReference>
<dbReference type="InParanoid" id="A0A2J6TUG4"/>
<keyword evidence="2" id="KW-0677">Repeat</keyword>
<dbReference type="AlphaFoldDB" id="A0A2J6TUG4"/>
<dbReference type="PROSITE" id="PS50088">
    <property type="entry name" value="ANK_REPEAT"/>
    <property type="match status" value="2"/>
</dbReference>
<dbReference type="GeneID" id="36585762"/>
<accession>A0A2J6TUG4</accession>
<dbReference type="Pfam" id="PF00023">
    <property type="entry name" value="Ank"/>
    <property type="match status" value="1"/>
</dbReference>
<dbReference type="OrthoDB" id="194358at2759"/>
<dbReference type="Gene3D" id="1.25.40.20">
    <property type="entry name" value="Ankyrin repeat-containing domain"/>
    <property type="match status" value="2"/>
</dbReference>
<organism evidence="6 7">
    <name type="scientific">Hyaloscypha bicolor E</name>
    <dbReference type="NCBI Taxonomy" id="1095630"/>
    <lineage>
        <taxon>Eukaryota</taxon>
        <taxon>Fungi</taxon>
        <taxon>Dikarya</taxon>
        <taxon>Ascomycota</taxon>
        <taxon>Pezizomycotina</taxon>
        <taxon>Leotiomycetes</taxon>
        <taxon>Helotiales</taxon>
        <taxon>Hyaloscyphaceae</taxon>
        <taxon>Hyaloscypha</taxon>
        <taxon>Hyaloscypha bicolor</taxon>
    </lineage>
</organism>
<evidence type="ECO:0000256" key="4">
    <source>
        <dbReference type="PROSITE-ProRule" id="PRU00023"/>
    </source>
</evidence>
<comment type="similarity">
    <text evidence="1">Belongs to the ankyrin SOCS box (ASB) family.</text>
</comment>
<dbReference type="SMART" id="SM00248">
    <property type="entry name" value="ANK"/>
    <property type="match status" value="5"/>
</dbReference>
<evidence type="ECO:0000259" key="5">
    <source>
        <dbReference type="Pfam" id="PF14420"/>
    </source>
</evidence>
<evidence type="ECO:0000256" key="3">
    <source>
        <dbReference type="ARBA" id="ARBA00023043"/>
    </source>
</evidence>
<protein>
    <submittedName>
        <fullName evidence="6">Ankyrin</fullName>
    </submittedName>
</protein>
<dbReference type="Proteomes" id="UP000235371">
    <property type="component" value="Unassembled WGS sequence"/>
</dbReference>
<keyword evidence="7" id="KW-1185">Reference proteome</keyword>
<dbReference type="SUPFAM" id="SSF48403">
    <property type="entry name" value="Ankyrin repeat"/>
    <property type="match status" value="1"/>
</dbReference>
<dbReference type="GO" id="GO:0045732">
    <property type="term" value="P:positive regulation of protein catabolic process"/>
    <property type="evidence" value="ECO:0007669"/>
    <property type="project" value="TreeGrafter"/>
</dbReference>
<dbReference type="EMBL" id="KZ613743">
    <property type="protein sequence ID" value="PMD66637.1"/>
    <property type="molecule type" value="Genomic_DNA"/>
</dbReference>
<dbReference type="PROSITE" id="PS50297">
    <property type="entry name" value="ANK_REP_REGION"/>
    <property type="match status" value="1"/>
</dbReference>
<evidence type="ECO:0000256" key="2">
    <source>
        <dbReference type="ARBA" id="ARBA00022737"/>
    </source>
</evidence>
<evidence type="ECO:0000313" key="7">
    <source>
        <dbReference type="Proteomes" id="UP000235371"/>
    </source>
</evidence>
<dbReference type="InterPro" id="IPR002110">
    <property type="entry name" value="Ankyrin_rpt"/>
</dbReference>
<sequence>MDQAAEIVWGTFEGTLRTLYLEQDLSLTEVMHEMATKHQFNATKSQYELQFKKWHFRKNRTAGEWKIVARKLAERKNKHKESEIVLNGKPINPKKLRKETLRYGSMSTSVQIHPPDPSPPTPEGFIIRTPSPKFTTSMSILNVHRPININPVLMDCLPFHQFISRFSHAGNPFSFITENDGSNSVALSQECQFSVLGELTDMDGRKVTGPLSNISKALLPENIFFSSPTAVDMAISHRQSSSDLHFLKLSMYLASNNVFGPTTDVSTKVYQWVKHHLNAGLMEYILSIGGPTVEALAEHLFRLALDAEDVRTINKMMKLGINPNEQVCRTERGTFTPLLHACGMQSLKLVKALIGGGAKVNHSVGNGDAELVLLFALKCRDEDNKLKALVDPELVQILLNAGAVINPSLRISPLVSAAEWGHVEVVALLVSAGADVNIVVRDGGPTSAPLITAIKCGSDIPNRDVISVVHILLLAGADPNGVATRPTIYGEVETPLGAAMRRESIELIQLLLGNGARVDEQSFVEAVRCCDINVVKLLLNSGGQVTESAIECAVGDNSTMVFFLLENTDKRIKERCKTAALTKSIECGEMALIQELRASGAQLVQNYKLKVAIRQVIKAGNTPVLRFLLDEKSGYRSLSLESLDSGLWTAINNHR</sequence>
<proteinExistence type="inferred from homology"/>
<dbReference type="InterPro" id="IPR036770">
    <property type="entry name" value="Ankyrin_rpt-contain_sf"/>
</dbReference>
<evidence type="ECO:0000313" key="6">
    <source>
        <dbReference type="EMBL" id="PMD66637.1"/>
    </source>
</evidence>
<evidence type="ECO:0000256" key="1">
    <source>
        <dbReference type="ARBA" id="ARBA00005949"/>
    </source>
</evidence>